<dbReference type="SUPFAM" id="SSF51905">
    <property type="entry name" value="FAD/NAD(P)-binding domain"/>
    <property type="match status" value="1"/>
</dbReference>
<dbReference type="PANTHER" id="PTHR22912:SF151">
    <property type="entry name" value="DIHYDROLIPOYL DEHYDROGENASE, MITOCHONDRIAL"/>
    <property type="match status" value="1"/>
</dbReference>
<dbReference type="PANTHER" id="PTHR22912">
    <property type="entry name" value="DISULFIDE OXIDOREDUCTASE"/>
    <property type="match status" value="1"/>
</dbReference>
<feature type="non-terminal residue" evidence="2">
    <location>
        <position position="137"/>
    </location>
</feature>
<reference evidence="2 3" key="1">
    <citation type="journal article" date="2019" name="Nat. Microbiol.">
        <title>Mediterranean grassland soil C-N compound turnover is dependent on rainfall and depth, and is mediated by genomically divergent microorganisms.</title>
        <authorList>
            <person name="Diamond S."/>
            <person name="Andeer P.F."/>
            <person name="Li Z."/>
            <person name="Crits-Christoph A."/>
            <person name="Burstein D."/>
            <person name="Anantharaman K."/>
            <person name="Lane K.R."/>
            <person name="Thomas B.C."/>
            <person name="Pan C."/>
            <person name="Northen T.R."/>
            <person name="Banfield J.F."/>
        </authorList>
    </citation>
    <scope>NUCLEOTIDE SEQUENCE [LARGE SCALE GENOMIC DNA]</scope>
    <source>
        <strain evidence="2">NP_4</strain>
    </source>
</reference>
<sequence length="137" mass="14723">MESVYDLVVIGAGPAGEKGAARAAYFGKRVAIVDSNPRPGGIAVSIAGIPTKTLREGAIYLSGLGQSANLLPAPSAQDPWRLLMARKLEVSEFMTKTVERNLVRHGIEQICGRARLLLGRRVEVERPGGERTMLQAE</sequence>
<dbReference type="EMBL" id="VBAL01000283">
    <property type="protein sequence ID" value="TMI95719.1"/>
    <property type="molecule type" value="Genomic_DNA"/>
</dbReference>
<proteinExistence type="inferred from homology"/>
<dbReference type="Gene3D" id="3.50.50.60">
    <property type="entry name" value="FAD/NAD(P)-binding domain"/>
    <property type="match status" value="1"/>
</dbReference>
<accession>A0A537KIX1</accession>
<evidence type="ECO:0000256" key="1">
    <source>
        <dbReference type="ARBA" id="ARBA00007532"/>
    </source>
</evidence>
<protein>
    <submittedName>
        <fullName evidence="2">FAD-binding protein</fullName>
    </submittedName>
</protein>
<dbReference type="InterPro" id="IPR050151">
    <property type="entry name" value="Class-I_Pyr_Nuc-Dis_Oxidored"/>
</dbReference>
<dbReference type="PRINTS" id="PR00411">
    <property type="entry name" value="PNDRDTASEI"/>
</dbReference>
<comment type="similarity">
    <text evidence="1">Belongs to the class-I pyridine nucleotide-disulfide oxidoreductase family.</text>
</comment>
<dbReference type="GO" id="GO:0004148">
    <property type="term" value="F:dihydrolipoyl dehydrogenase (NADH) activity"/>
    <property type="evidence" value="ECO:0007669"/>
    <property type="project" value="TreeGrafter"/>
</dbReference>
<evidence type="ECO:0000313" key="2">
    <source>
        <dbReference type="EMBL" id="TMI95719.1"/>
    </source>
</evidence>
<dbReference type="GO" id="GO:0050660">
    <property type="term" value="F:flavin adenine dinucleotide binding"/>
    <property type="evidence" value="ECO:0007669"/>
    <property type="project" value="TreeGrafter"/>
</dbReference>
<evidence type="ECO:0000313" key="3">
    <source>
        <dbReference type="Proteomes" id="UP000319353"/>
    </source>
</evidence>
<dbReference type="InterPro" id="IPR036188">
    <property type="entry name" value="FAD/NAD-bd_sf"/>
</dbReference>
<organism evidence="2 3">
    <name type="scientific">Candidatus Segetimicrobium genomatis</name>
    <dbReference type="NCBI Taxonomy" id="2569760"/>
    <lineage>
        <taxon>Bacteria</taxon>
        <taxon>Bacillati</taxon>
        <taxon>Candidatus Sysuimicrobiota</taxon>
        <taxon>Candidatus Sysuimicrobiia</taxon>
        <taxon>Candidatus Sysuimicrobiales</taxon>
        <taxon>Candidatus Segetimicrobiaceae</taxon>
        <taxon>Candidatus Segetimicrobium</taxon>
    </lineage>
</organism>
<dbReference type="Pfam" id="PF12831">
    <property type="entry name" value="FAD_oxidored"/>
    <property type="match status" value="1"/>
</dbReference>
<dbReference type="GO" id="GO:0006103">
    <property type="term" value="P:2-oxoglutarate metabolic process"/>
    <property type="evidence" value="ECO:0007669"/>
    <property type="project" value="TreeGrafter"/>
</dbReference>
<dbReference type="AlphaFoldDB" id="A0A537KIX1"/>
<name>A0A537KIX1_9BACT</name>
<dbReference type="Proteomes" id="UP000319353">
    <property type="component" value="Unassembled WGS sequence"/>
</dbReference>
<comment type="caution">
    <text evidence="2">The sequence shown here is derived from an EMBL/GenBank/DDBJ whole genome shotgun (WGS) entry which is preliminary data.</text>
</comment>
<gene>
    <name evidence="2" type="ORF">E6H01_14285</name>
</gene>